<dbReference type="AlphaFoldDB" id="A0A9D1D3X9"/>
<proteinExistence type="predicted"/>
<protein>
    <submittedName>
        <fullName evidence="2">LicD family protein</fullName>
    </submittedName>
</protein>
<feature type="domain" description="LicD/FKTN/FKRP nucleotidyltransferase" evidence="1">
    <location>
        <begin position="8"/>
        <end position="233"/>
    </location>
</feature>
<evidence type="ECO:0000313" key="3">
    <source>
        <dbReference type="Proteomes" id="UP000824261"/>
    </source>
</evidence>
<gene>
    <name evidence="2" type="ORF">IAA69_08735</name>
</gene>
<feature type="non-terminal residue" evidence="2">
    <location>
        <position position="1"/>
    </location>
</feature>
<accession>A0A9D1D3X9</accession>
<organism evidence="2 3">
    <name type="scientific">Candidatus Aveggerthella stercoripullorum</name>
    <dbReference type="NCBI Taxonomy" id="2840688"/>
    <lineage>
        <taxon>Bacteria</taxon>
        <taxon>Bacillati</taxon>
        <taxon>Actinomycetota</taxon>
        <taxon>Coriobacteriia</taxon>
        <taxon>Eggerthellales</taxon>
        <taxon>Eggerthellaceae</taxon>
        <taxon>Eggerthellaceae incertae sedis</taxon>
        <taxon>Candidatus Aveggerthella</taxon>
    </lineage>
</organism>
<evidence type="ECO:0000259" key="1">
    <source>
        <dbReference type="Pfam" id="PF04991"/>
    </source>
</evidence>
<dbReference type="Pfam" id="PF04991">
    <property type="entry name" value="LicD"/>
    <property type="match status" value="1"/>
</dbReference>
<reference evidence="2" key="2">
    <citation type="journal article" date="2021" name="PeerJ">
        <title>Extensive microbial diversity within the chicken gut microbiome revealed by metagenomics and culture.</title>
        <authorList>
            <person name="Gilroy R."/>
            <person name="Ravi A."/>
            <person name="Getino M."/>
            <person name="Pursley I."/>
            <person name="Horton D.L."/>
            <person name="Alikhan N.F."/>
            <person name="Baker D."/>
            <person name="Gharbi K."/>
            <person name="Hall N."/>
            <person name="Watson M."/>
            <person name="Adriaenssens E.M."/>
            <person name="Foster-Nyarko E."/>
            <person name="Jarju S."/>
            <person name="Secka A."/>
            <person name="Antonio M."/>
            <person name="Oren A."/>
            <person name="Chaudhuri R.R."/>
            <person name="La Ragione R."/>
            <person name="Hildebrand F."/>
            <person name="Pallen M.J."/>
        </authorList>
    </citation>
    <scope>NUCLEOTIDE SEQUENCE</scope>
    <source>
        <strain evidence="2">ChiGjej1B1-2707</strain>
    </source>
</reference>
<sequence length="254" mass="28587">ADEIDRMCRAHGVGYFLAYGSLLGAARHGGFIPWDDDMDIAMLRADYERFAEHFREWRSSERFDVLDCRRGRSIFPFLKVVDTTTRVQENFTAKGISNGVWVDVFPLDAVPKDAASLFKRRNRLDLLRNFIVADPTVGSSALAKLAKRIVCPFVSRLDASEYARRVDACGKEADARARSSIDEGTGVVADIVAEGTPSRVYDEALFEPIEMAFEGRSYLAPAGFERMLEIQYGDWRTPPAEGDRAVHTFEAYRL</sequence>
<dbReference type="InterPro" id="IPR052942">
    <property type="entry name" value="LPS_cholinephosphotransferase"/>
</dbReference>
<comment type="caution">
    <text evidence="2">The sequence shown here is derived from an EMBL/GenBank/DDBJ whole genome shotgun (WGS) entry which is preliminary data.</text>
</comment>
<name>A0A9D1D3X9_9ACTN</name>
<dbReference type="InterPro" id="IPR007074">
    <property type="entry name" value="LicD/FKTN/FKRP_NTP_transf"/>
</dbReference>
<dbReference type="PANTHER" id="PTHR43404">
    <property type="entry name" value="LIPOPOLYSACCHARIDE CHOLINEPHOSPHOTRANSFERASE LICD"/>
    <property type="match status" value="1"/>
</dbReference>
<dbReference type="EMBL" id="DVGB01000106">
    <property type="protein sequence ID" value="HIR02328.1"/>
    <property type="molecule type" value="Genomic_DNA"/>
</dbReference>
<evidence type="ECO:0000313" key="2">
    <source>
        <dbReference type="EMBL" id="HIR02328.1"/>
    </source>
</evidence>
<reference evidence="2" key="1">
    <citation type="submission" date="2020-10" db="EMBL/GenBank/DDBJ databases">
        <authorList>
            <person name="Gilroy R."/>
        </authorList>
    </citation>
    <scope>NUCLEOTIDE SEQUENCE</scope>
    <source>
        <strain evidence="2">ChiGjej1B1-2707</strain>
    </source>
</reference>
<dbReference type="Proteomes" id="UP000824261">
    <property type="component" value="Unassembled WGS sequence"/>
</dbReference>
<dbReference type="GO" id="GO:0009100">
    <property type="term" value="P:glycoprotein metabolic process"/>
    <property type="evidence" value="ECO:0007669"/>
    <property type="project" value="UniProtKB-ARBA"/>
</dbReference>
<dbReference type="PANTHER" id="PTHR43404:SF2">
    <property type="entry name" value="LIPOPOLYSACCHARIDE CHOLINEPHOSPHOTRANSFERASE LICD"/>
    <property type="match status" value="1"/>
</dbReference>